<sequence>MKLQQVFAGCVVFNIALAAILFKYSSHPSPILAISQLMVPLSIWEMLLLLSFLSDEEIEEWLLLAAPDPRLEFHMQRRPRRPLGIIHSQGDVLRPEDFVTYTATSDEVTPDSDGSWRLEELNDEDFFVH</sequence>
<dbReference type="OrthoDB" id="5811114at2759"/>
<evidence type="ECO:0000313" key="2">
    <source>
        <dbReference type="EMBL" id="TKR73018.1"/>
    </source>
</evidence>
<proteinExistence type="predicted"/>
<evidence type="ECO:0000256" key="1">
    <source>
        <dbReference type="SAM" id="Phobius"/>
    </source>
</evidence>
<dbReference type="EMBL" id="AZBU02000006">
    <property type="protein sequence ID" value="TKR73018.1"/>
    <property type="molecule type" value="Genomic_DNA"/>
</dbReference>
<protein>
    <submittedName>
        <fullName evidence="2">Uncharacterized protein</fullName>
    </submittedName>
</protein>
<reference evidence="2 3" key="2">
    <citation type="journal article" date="2019" name="G3 (Bethesda)">
        <title>Hybrid Assembly of the Genome of the Entomopathogenic Nematode Steinernema carpocapsae Identifies the X-Chromosome.</title>
        <authorList>
            <person name="Serra L."/>
            <person name="Macchietto M."/>
            <person name="Macias-Munoz A."/>
            <person name="McGill C.J."/>
            <person name="Rodriguez I.M."/>
            <person name="Rodriguez B."/>
            <person name="Murad R."/>
            <person name="Mortazavi A."/>
        </authorList>
    </citation>
    <scope>NUCLEOTIDE SEQUENCE [LARGE SCALE GENOMIC DNA]</scope>
    <source>
        <strain evidence="2 3">ALL</strain>
    </source>
</reference>
<keyword evidence="1" id="KW-0812">Transmembrane</keyword>
<keyword evidence="1" id="KW-0472">Membrane</keyword>
<gene>
    <name evidence="2" type="ORF">L596_020386</name>
</gene>
<accession>A0A4U5MTK4</accession>
<dbReference type="AlphaFoldDB" id="A0A4U5MTK4"/>
<comment type="caution">
    <text evidence="2">The sequence shown here is derived from an EMBL/GenBank/DDBJ whole genome shotgun (WGS) entry which is preliminary data.</text>
</comment>
<reference evidence="2 3" key="1">
    <citation type="journal article" date="2015" name="Genome Biol.">
        <title>Comparative genomics of Steinernema reveals deeply conserved gene regulatory networks.</title>
        <authorList>
            <person name="Dillman A.R."/>
            <person name="Macchietto M."/>
            <person name="Porter C.F."/>
            <person name="Rogers A."/>
            <person name="Williams B."/>
            <person name="Antoshechkin I."/>
            <person name="Lee M.M."/>
            <person name="Goodwin Z."/>
            <person name="Lu X."/>
            <person name="Lewis E.E."/>
            <person name="Goodrich-Blair H."/>
            <person name="Stock S.P."/>
            <person name="Adams B.J."/>
            <person name="Sternberg P.W."/>
            <person name="Mortazavi A."/>
        </authorList>
    </citation>
    <scope>NUCLEOTIDE SEQUENCE [LARGE SCALE GENOMIC DNA]</scope>
    <source>
        <strain evidence="2 3">ALL</strain>
    </source>
</reference>
<name>A0A4U5MTK4_STECR</name>
<feature type="transmembrane region" description="Helical" evidence="1">
    <location>
        <begin position="34"/>
        <end position="53"/>
    </location>
</feature>
<keyword evidence="1" id="KW-1133">Transmembrane helix</keyword>
<keyword evidence="3" id="KW-1185">Reference proteome</keyword>
<evidence type="ECO:0000313" key="3">
    <source>
        <dbReference type="Proteomes" id="UP000298663"/>
    </source>
</evidence>
<dbReference type="Proteomes" id="UP000298663">
    <property type="component" value="Unassembled WGS sequence"/>
</dbReference>
<organism evidence="2 3">
    <name type="scientific">Steinernema carpocapsae</name>
    <name type="common">Entomopathogenic nematode</name>
    <dbReference type="NCBI Taxonomy" id="34508"/>
    <lineage>
        <taxon>Eukaryota</taxon>
        <taxon>Metazoa</taxon>
        <taxon>Ecdysozoa</taxon>
        <taxon>Nematoda</taxon>
        <taxon>Chromadorea</taxon>
        <taxon>Rhabditida</taxon>
        <taxon>Tylenchina</taxon>
        <taxon>Panagrolaimomorpha</taxon>
        <taxon>Strongyloidoidea</taxon>
        <taxon>Steinernematidae</taxon>
        <taxon>Steinernema</taxon>
    </lineage>
</organism>